<comment type="caution">
    <text evidence="1">The sequence shown here is derived from an EMBL/GenBank/DDBJ whole genome shotgun (WGS) entry which is preliminary data.</text>
</comment>
<dbReference type="EMBL" id="CAXHTB010000019">
    <property type="protein sequence ID" value="CAL0326114.1"/>
    <property type="molecule type" value="Genomic_DNA"/>
</dbReference>
<organism evidence="1 2">
    <name type="scientific">Lupinus luteus</name>
    <name type="common">European yellow lupine</name>
    <dbReference type="NCBI Taxonomy" id="3873"/>
    <lineage>
        <taxon>Eukaryota</taxon>
        <taxon>Viridiplantae</taxon>
        <taxon>Streptophyta</taxon>
        <taxon>Embryophyta</taxon>
        <taxon>Tracheophyta</taxon>
        <taxon>Spermatophyta</taxon>
        <taxon>Magnoliopsida</taxon>
        <taxon>eudicotyledons</taxon>
        <taxon>Gunneridae</taxon>
        <taxon>Pentapetalae</taxon>
        <taxon>rosids</taxon>
        <taxon>fabids</taxon>
        <taxon>Fabales</taxon>
        <taxon>Fabaceae</taxon>
        <taxon>Papilionoideae</taxon>
        <taxon>50 kb inversion clade</taxon>
        <taxon>genistoids sensu lato</taxon>
        <taxon>core genistoids</taxon>
        <taxon>Genisteae</taxon>
        <taxon>Lupinus</taxon>
    </lineage>
</organism>
<protein>
    <submittedName>
        <fullName evidence="1">Uncharacterized protein</fullName>
    </submittedName>
</protein>
<dbReference type="Proteomes" id="UP001497480">
    <property type="component" value="Unassembled WGS sequence"/>
</dbReference>
<evidence type="ECO:0000313" key="2">
    <source>
        <dbReference type="Proteomes" id="UP001497480"/>
    </source>
</evidence>
<sequence length="53" mass="5913">MPVCWSELDDRAEGILNPSSPHSPFPKMNRMGSDTFFLLNVCLSCIGKIEKIS</sequence>
<evidence type="ECO:0000313" key="1">
    <source>
        <dbReference type="EMBL" id="CAL0326114.1"/>
    </source>
</evidence>
<proteinExistence type="predicted"/>
<dbReference type="AlphaFoldDB" id="A0AAV1XX13"/>
<name>A0AAV1XX13_LUPLU</name>
<accession>A0AAV1XX13</accession>
<gene>
    <name evidence="1" type="ORF">LLUT_LOCUS27174</name>
</gene>
<reference evidence="1 2" key="1">
    <citation type="submission" date="2024-03" db="EMBL/GenBank/DDBJ databases">
        <authorList>
            <person name="Martinez-Hernandez J."/>
        </authorList>
    </citation>
    <scope>NUCLEOTIDE SEQUENCE [LARGE SCALE GENOMIC DNA]</scope>
</reference>
<keyword evidence="2" id="KW-1185">Reference proteome</keyword>